<gene>
    <name evidence="2" type="ORF">FBZ96_11938</name>
</gene>
<dbReference type="AlphaFoldDB" id="A0A560CXJ3"/>
<sequence length="381" mass="38678">MSSTPYDRQTSFALFSAENPTSQQSGTDLDAEFNAVKLAMDDTQQNLAKIQDDDGALKRGSVGQAQFDSSVTLGFAAPAQWESGVLYDANISTVFYNSIFYIANTTHTSGVSFDASKWDEIADFTAAAAIPDGSITSVKLASGAVAGDKLADGVVANSKIATGAVTNTKLADANVTYNKLDAANVAVPLANLLFPAGALMPYAGAAAPTGWLLCYGQSLLRSDYPTLFAAIGTTYGSADGTHFNLPDLRGRVIPGADNMGGSPAGRITDAVAGMDSLGDSGGAQSRTLVTANLPPYTPAGSNGSISVTSTNYTAQSTSPISGSAVGGGAQVSVPVSPGGLYGQLTSTGSGPTFTGTPQGGTSTPIVTVQPSLVLNYIIKAH</sequence>
<dbReference type="EMBL" id="VITK01000019">
    <property type="protein sequence ID" value="TWA89570.1"/>
    <property type="molecule type" value="Genomic_DNA"/>
</dbReference>
<dbReference type="SUPFAM" id="SSF88874">
    <property type="entry name" value="Receptor-binding domain of short tail fibre protein gp12"/>
    <property type="match status" value="1"/>
</dbReference>
<organism evidence="2 3">
    <name type="scientific">Bradyrhizobium stylosanthis</name>
    <dbReference type="NCBI Taxonomy" id="1803665"/>
    <lineage>
        <taxon>Bacteria</taxon>
        <taxon>Pseudomonadati</taxon>
        <taxon>Pseudomonadota</taxon>
        <taxon>Alphaproteobacteria</taxon>
        <taxon>Hyphomicrobiales</taxon>
        <taxon>Nitrobacteraceae</taxon>
        <taxon>Bradyrhizobium</taxon>
    </lineage>
</organism>
<evidence type="ECO:0000313" key="2">
    <source>
        <dbReference type="EMBL" id="TWA89570.1"/>
    </source>
</evidence>
<protein>
    <submittedName>
        <fullName evidence="2">Microcystin-dependent protein</fullName>
    </submittedName>
</protein>
<dbReference type="InterPro" id="IPR011083">
    <property type="entry name" value="Phage_tail_collar_dom"/>
</dbReference>
<reference evidence="2 3" key="1">
    <citation type="submission" date="2019-06" db="EMBL/GenBank/DDBJ databases">
        <title>Genomic Encyclopedia of Type Strains, Phase IV (KMG-V): Genome sequencing to study the core and pangenomes of soil and plant-associated prokaryotes.</title>
        <authorList>
            <person name="Whitman W."/>
        </authorList>
    </citation>
    <scope>NUCLEOTIDE SEQUENCE [LARGE SCALE GENOMIC DNA]</scope>
    <source>
        <strain evidence="2 3">BR 510</strain>
    </source>
</reference>
<dbReference type="InterPro" id="IPR037053">
    <property type="entry name" value="Phage_tail_collar_dom_sf"/>
</dbReference>
<accession>A0A560CXJ3</accession>
<proteinExistence type="predicted"/>
<evidence type="ECO:0000259" key="1">
    <source>
        <dbReference type="Pfam" id="PF07484"/>
    </source>
</evidence>
<evidence type="ECO:0000313" key="3">
    <source>
        <dbReference type="Proteomes" id="UP000319949"/>
    </source>
</evidence>
<dbReference type="RefSeq" id="WP_145670163.1">
    <property type="nucleotide sequence ID" value="NZ_VITK01000019.1"/>
</dbReference>
<name>A0A560CXJ3_9BRAD</name>
<comment type="caution">
    <text evidence="2">The sequence shown here is derived from an EMBL/GenBank/DDBJ whole genome shotgun (WGS) entry which is preliminary data.</text>
</comment>
<feature type="domain" description="Phage tail collar" evidence="1">
    <location>
        <begin position="197"/>
        <end position="253"/>
    </location>
</feature>
<dbReference type="OrthoDB" id="8266301at2"/>
<dbReference type="Proteomes" id="UP000319949">
    <property type="component" value="Unassembled WGS sequence"/>
</dbReference>
<keyword evidence="3" id="KW-1185">Reference proteome</keyword>
<dbReference type="Pfam" id="PF07484">
    <property type="entry name" value="Collar"/>
    <property type="match status" value="1"/>
</dbReference>
<dbReference type="Gene3D" id="3.90.1340.10">
    <property type="entry name" value="Phage tail collar domain"/>
    <property type="match status" value="1"/>
</dbReference>